<dbReference type="RefSeq" id="XP_010481029.1">
    <property type="nucleotide sequence ID" value="XM_010482727.1"/>
</dbReference>
<dbReference type="Proteomes" id="UP000694864">
    <property type="component" value="Chromosome 17"/>
</dbReference>
<evidence type="ECO:0000256" key="1">
    <source>
        <dbReference type="ARBA" id="ARBA00022722"/>
    </source>
</evidence>
<organism evidence="4 5">
    <name type="scientific">Camelina sativa</name>
    <name type="common">False flax</name>
    <name type="synonym">Myagrum sativum</name>
    <dbReference type="NCBI Taxonomy" id="90675"/>
    <lineage>
        <taxon>Eukaryota</taxon>
        <taxon>Viridiplantae</taxon>
        <taxon>Streptophyta</taxon>
        <taxon>Embryophyta</taxon>
        <taxon>Tracheophyta</taxon>
        <taxon>Spermatophyta</taxon>
        <taxon>Magnoliopsida</taxon>
        <taxon>eudicotyledons</taxon>
        <taxon>Gunneridae</taxon>
        <taxon>Pentapetalae</taxon>
        <taxon>rosids</taxon>
        <taxon>malvids</taxon>
        <taxon>Brassicales</taxon>
        <taxon>Brassicaceae</taxon>
        <taxon>Camelineae</taxon>
        <taxon>Camelina</taxon>
    </lineage>
</organism>
<keyword evidence="2" id="KW-0378">Hydrolase</keyword>
<dbReference type="PANTHER" id="PTHR30231">
    <property type="entry name" value="DNA POLYMERASE III SUBUNIT EPSILON"/>
    <property type="match status" value="1"/>
</dbReference>
<proteinExistence type="predicted"/>
<sequence>MSDDQDQFITFFDFKVDGSGITQLHVNQVTPRKLYSVTSVWSLLRPIKNDEPPVKNIPDVVNTFPEFAEVSDCAYHMLDGHIWIGHDIIRSDYPRLKKAFAEIDKDPPVPKDIIDIRHFLMSGTKLAGLADILGLGHPEQEKYPTLVNVRAIKLCEEAMSIYEPDMLKNYVDGHFHPVVSLLRDFADGWNAVAATRELLLSPYPPSMMKPLKVFDFIYTRRLMNLIG</sequence>
<keyword evidence="3" id="KW-0269">Exonuclease</keyword>
<evidence type="ECO:0000313" key="5">
    <source>
        <dbReference type="RefSeq" id="XP_010481029.1"/>
    </source>
</evidence>
<accession>A0ABM0X5H7</accession>
<reference evidence="5" key="2">
    <citation type="submission" date="2025-08" db="UniProtKB">
        <authorList>
            <consortium name="RefSeq"/>
        </authorList>
    </citation>
    <scope>IDENTIFICATION</scope>
    <source>
        <tissue evidence="5">Leaf</tissue>
    </source>
</reference>
<name>A0ABM0X5H7_CAMSA</name>
<keyword evidence="4" id="KW-1185">Reference proteome</keyword>
<reference evidence="4" key="1">
    <citation type="journal article" date="2014" name="Nat. Commun.">
        <title>The emerging biofuel crop Camelina sativa retains a highly undifferentiated hexaploid genome structure.</title>
        <authorList>
            <person name="Kagale S."/>
            <person name="Koh C."/>
            <person name="Nixon J."/>
            <person name="Bollina V."/>
            <person name="Clarke W.E."/>
            <person name="Tuteja R."/>
            <person name="Spillane C."/>
            <person name="Robinson S.J."/>
            <person name="Links M.G."/>
            <person name="Clarke C."/>
            <person name="Higgins E.E."/>
            <person name="Huebert T."/>
            <person name="Sharpe A.G."/>
            <person name="Parkin I.A."/>
        </authorList>
    </citation>
    <scope>NUCLEOTIDE SEQUENCE [LARGE SCALE GENOMIC DNA]</scope>
    <source>
        <strain evidence="4">cv. DH55</strain>
    </source>
</reference>
<protein>
    <submittedName>
        <fullName evidence="5">Protein NEN2-like</fullName>
    </submittedName>
</protein>
<evidence type="ECO:0000256" key="3">
    <source>
        <dbReference type="ARBA" id="ARBA00022839"/>
    </source>
</evidence>
<dbReference type="PANTHER" id="PTHR30231:SF4">
    <property type="entry name" value="PROTEIN NEN2"/>
    <property type="match status" value="1"/>
</dbReference>
<dbReference type="SUPFAM" id="SSF53098">
    <property type="entry name" value="Ribonuclease H-like"/>
    <property type="match status" value="1"/>
</dbReference>
<gene>
    <name evidence="5" type="primary">LOC104759848</name>
</gene>
<evidence type="ECO:0000256" key="2">
    <source>
        <dbReference type="ARBA" id="ARBA00022801"/>
    </source>
</evidence>
<evidence type="ECO:0000313" key="4">
    <source>
        <dbReference type="Proteomes" id="UP000694864"/>
    </source>
</evidence>
<keyword evidence="1" id="KW-0540">Nuclease</keyword>
<dbReference type="InterPro" id="IPR012337">
    <property type="entry name" value="RNaseH-like_sf"/>
</dbReference>
<dbReference type="GeneID" id="104759848"/>